<sequence length="601" mass="69217">MKNKLQLLALACAAIPLLGGCAFAGPSQTETEETVSETAADVQDGTASYVEKVSPSVEDYRLRDNKSIYEDDDESSVVTMYLTVREGNSAENTDHTWTEINTYSKYWYEDRGIPQYAVEGILQVGDENGPLPDEVGYDETVPNAIIKIRGQTSTQRTQKNYKIELKDGKGEWRNQRTINLNKHVGEGLRFRNKLAYDLMKEVPQMMAARTQFVHLYVKDETEGGSGVFEDYGLYTQVEQINGRYLKAHGLDNNGHLYKNEFFEFHRYEDAIKLITDPTYDLDAFETYLEVKGDTDHSKLIEMLEDVNDYSIPIEETVEKWFDTENLFYWMGFQILMGNEDTNARNYFIYSPLNVDKFYIISWDNDSSLTAFEDELVGNGGFAGSWEAGISNYWGSTLFQRMYKIREYRDGLTQAIETLRSEYLTEEKVSSLIEIYRNVVKPYVYSMPDIMHARLTEDQYDLIADNLAGEIEDNYQAYLESLEEPMPFYIGVPSLENGKLRIVWDPSYDFDNESITYQIEIASDYMFQNILYAQQNIRVPDIETDPLPEGQYFIRIYATNESGKTQSAFDYYVVDSTKIYGTKCFYVLADGTIAEDLYVEGE</sequence>
<feature type="chain" id="PRO_5039029566" evidence="1">
    <location>
        <begin position="25"/>
        <end position="601"/>
    </location>
</feature>
<reference evidence="2" key="1">
    <citation type="journal article" date="2021" name="PeerJ">
        <title>Extensive microbial diversity within the chicken gut microbiome revealed by metagenomics and culture.</title>
        <authorList>
            <person name="Gilroy R."/>
            <person name="Ravi A."/>
            <person name="Getino M."/>
            <person name="Pursley I."/>
            <person name="Horton D.L."/>
            <person name="Alikhan N.F."/>
            <person name="Baker D."/>
            <person name="Gharbi K."/>
            <person name="Hall N."/>
            <person name="Watson M."/>
            <person name="Adriaenssens E.M."/>
            <person name="Foster-Nyarko E."/>
            <person name="Jarju S."/>
            <person name="Secka A."/>
            <person name="Antonio M."/>
            <person name="Oren A."/>
            <person name="Chaudhuri R.R."/>
            <person name="La Ragione R."/>
            <person name="Hildebrand F."/>
            <person name="Pallen M.J."/>
        </authorList>
    </citation>
    <scope>NUCLEOTIDE SEQUENCE</scope>
    <source>
        <strain evidence="2">USAMLcec3-2134</strain>
    </source>
</reference>
<dbReference type="Proteomes" id="UP000886883">
    <property type="component" value="Unassembled WGS sequence"/>
</dbReference>
<keyword evidence="1" id="KW-0732">Signal</keyword>
<dbReference type="EMBL" id="DWXE01000046">
    <property type="protein sequence ID" value="HJB92263.1"/>
    <property type="molecule type" value="Genomic_DNA"/>
</dbReference>
<evidence type="ECO:0000313" key="2">
    <source>
        <dbReference type="EMBL" id="HJB92263.1"/>
    </source>
</evidence>
<dbReference type="InterPro" id="IPR014867">
    <property type="entry name" value="Spore_coat_CotH_CotH2/3/7"/>
</dbReference>
<dbReference type="PANTHER" id="PTHR40050:SF1">
    <property type="entry name" value="INNER SPORE COAT PROTEIN H"/>
    <property type="match status" value="1"/>
</dbReference>
<evidence type="ECO:0000256" key="1">
    <source>
        <dbReference type="SAM" id="SignalP"/>
    </source>
</evidence>
<dbReference type="Gene3D" id="2.60.40.10">
    <property type="entry name" value="Immunoglobulins"/>
    <property type="match status" value="1"/>
</dbReference>
<keyword evidence="2" id="KW-0418">Kinase</keyword>
<dbReference type="Pfam" id="PF08757">
    <property type="entry name" value="CotH"/>
    <property type="match status" value="1"/>
</dbReference>
<evidence type="ECO:0000313" key="3">
    <source>
        <dbReference type="Proteomes" id="UP000886883"/>
    </source>
</evidence>
<keyword evidence="2" id="KW-0808">Transferase</keyword>
<gene>
    <name evidence="2" type="ORF">H9763_12480</name>
</gene>
<protein>
    <submittedName>
        <fullName evidence="2">CotH kinase family protein</fullName>
    </submittedName>
</protein>
<name>A0A9D2MSM7_9FIRM</name>
<dbReference type="AlphaFoldDB" id="A0A9D2MSM7"/>
<dbReference type="GO" id="GO:0016301">
    <property type="term" value="F:kinase activity"/>
    <property type="evidence" value="ECO:0007669"/>
    <property type="project" value="UniProtKB-KW"/>
</dbReference>
<organism evidence="2 3">
    <name type="scientific">Candidatus Eisenbergiella merdigallinarum</name>
    <dbReference type="NCBI Taxonomy" id="2838552"/>
    <lineage>
        <taxon>Bacteria</taxon>
        <taxon>Bacillati</taxon>
        <taxon>Bacillota</taxon>
        <taxon>Clostridia</taxon>
        <taxon>Lachnospirales</taxon>
        <taxon>Lachnospiraceae</taxon>
        <taxon>Eisenbergiella</taxon>
    </lineage>
</organism>
<comment type="caution">
    <text evidence="2">The sequence shown here is derived from an EMBL/GenBank/DDBJ whole genome shotgun (WGS) entry which is preliminary data.</text>
</comment>
<reference evidence="2" key="2">
    <citation type="submission" date="2021-04" db="EMBL/GenBank/DDBJ databases">
        <authorList>
            <person name="Gilroy R."/>
        </authorList>
    </citation>
    <scope>NUCLEOTIDE SEQUENCE</scope>
    <source>
        <strain evidence="2">USAMLcec3-2134</strain>
    </source>
</reference>
<dbReference type="InterPro" id="IPR013783">
    <property type="entry name" value="Ig-like_fold"/>
</dbReference>
<proteinExistence type="predicted"/>
<dbReference type="PANTHER" id="PTHR40050">
    <property type="entry name" value="INNER SPORE COAT PROTEIN H"/>
    <property type="match status" value="1"/>
</dbReference>
<feature type="signal peptide" evidence="1">
    <location>
        <begin position="1"/>
        <end position="24"/>
    </location>
</feature>
<accession>A0A9D2MSM7</accession>
<dbReference type="PROSITE" id="PS51257">
    <property type="entry name" value="PROKAR_LIPOPROTEIN"/>
    <property type="match status" value="1"/>
</dbReference>